<dbReference type="Gene3D" id="2.120.10.30">
    <property type="entry name" value="TolB, C-terminal domain"/>
    <property type="match status" value="1"/>
</dbReference>
<organism evidence="4 5">
    <name type="scientific">Conexibacter woesei (strain DSM 14684 / CCUG 47730 / CIP 108061 / JCM 11494 / NBRC 100937 / ID131577)</name>
    <dbReference type="NCBI Taxonomy" id="469383"/>
    <lineage>
        <taxon>Bacteria</taxon>
        <taxon>Bacillati</taxon>
        <taxon>Actinomycetota</taxon>
        <taxon>Thermoleophilia</taxon>
        <taxon>Solirubrobacterales</taxon>
        <taxon>Conexibacteraceae</taxon>
        <taxon>Conexibacter</taxon>
    </lineage>
</organism>
<dbReference type="InterPro" id="IPR011042">
    <property type="entry name" value="6-blade_b-propeller_TolB-like"/>
</dbReference>
<name>D3F324_CONWI</name>
<dbReference type="HOGENOM" id="CLU_424963_0_0_11"/>
<dbReference type="STRING" id="469383.Cwoe_1878"/>
<dbReference type="RefSeq" id="WP_012933355.1">
    <property type="nucleotide sequence ID" value="NC_013739.1"/>
</dbReference>
<dbReference type="eggNOG" id="COG0823">
    <property type="taxonomic scope" value="Bacteria"/>
</dbReference>
<accession>D3F324</accession>
<protein>
    <recommendedName>
        <fullName evidence="6">WD40 domain protein beta Propeller</fullName>
    </recommendedName>
</protein>
<feature type="signal peptide" evidence="3">
    <location>
        <begin position="1"/>
        <end position="29"/>
    </location>
</feature>
<feature type="compositionally biased region" description="Gly residues" evidence="2">
    <location>
        <begin position="449"/>
        <end position="461"/>
    </location>
</feature>
<evidence type="ECO:0000256" key="3">
    <source>
        <dbReference type="SAM" id="SignalP"/>
    </source>
</evidence>
<evidence type="ECO:0000313" key="4">
    <source>
        <dbReference type="EMBL" id="ADB50304.1"/>
    </source>
</evidence>
<evidence type="ECO:0000313" key="5">
    <source>
        <dbReference type="Proteomes" id="UP000008229"/>
    </source>
</evidence>
<evidence type="ECO:0008006" key="6">
    <source>
        <dbReference type="Google" id="ProtNLM"/>
    </source>
</evidence>
<feature type="chain" id="PRO_5003043466" description="WD40 domain protein beta Propeller" evidence="3">
    <location>
        <begin position="30"/>
        <end position="635"/>
    </location>
</feature>
<feature type="region of interest" description="Disordered" evidence="2">
    <location>
        <begin position="436"/>
        <end position="495"/>
    </location>
</feature>
<dbReference type="EMBL" id="CP001854">
    <property type="protein sequence ID" value="ADB50304.1"/>
    <property type="molecule type" value="Genomic_DNA"/>
</dbReference>
<dbReference type="Proteomes" id="UP000008229">
    <property type="component" value="Chromosome"/>
</dbReference>
<dbReference type="Pfam" id="PF07676">
    <property type="entry name" value="PD40"/>
    <property type="match status" value="2"/>
</dbReference>
<sequence length="635" mass="63182" precursor="true">MREPRVVVALLAAGVAVCVAAGAPAAAGAAGTTERVSLGAGGAQLFDDSWGPSVSADGRWVAFVSTAANAVPGDTNVRSDAFLRDRVTGETRRISARADGTQGNEDSDSVPFGSVAFAPVFAETSISDDGRYVAFTSFATNLATAGATNVWSDVFLYDRVANTLRRLSTSVGGDDGRGDSFDAHVAPDGTHVVFASVAADLVTTNNVPRDVFLADVATGALTRVGEAPGGRRATAGSDTGDVSAGGRFVAFSSHASNLVGGDGNGREDVFVRETATGGIERVSVSASSSDANGGSERPSISADGCLVAFVSDATNLVSPPTAAGDRVFVRNRCAGTTELASVSAAGAPGDTEGYLPPAISGDGCAVAFVGPALVGGLALRDRCAGATTRADLATGGAGGNAVPGRYAFSGGTGRHLAFDSRASNLVVGDTNGDVDVFVRDREGSPPPGGGGGGREGGGGGDPAPAPSPGGGSGAGGAGTGGGAGSAPGGSRPGAARPLALRLSGVGLSRTRFAVLPRGSRVTRGRGARLMLTASEPATLSLRYARVVAGRRVGRRCVAGAGRGRRCTSMRAAGGASAVLRAGRNTIALTGRIGRARLAPATYRLTLVARTRDGRTSETVARTLTITRAAAGRPPR</sequence>
<proteinExistence type="inferred from homology"/>
<dbReference type="InterPro" id="IPR011659">
    <property type="entry name" value="WD40"/>
</dbReference>
<dbReference type="SUPFAM" id="SSF82171">
    <property type="entry name" value="DPP6 N-terminal domain-like"/>
    <property type="match status" value="1"/>
</dbReference>
<dbReference type="AlphaFoldDB" id="D3F324"/>
<reference evidence="4 5" key="1">
    <citation type="journal article" date="2010" name="Stand. Genomic Sci.">
        <title>Complete genome sequence of Conexibacter woesei type strain (ID131577).</title>
        <authorList>
            <person name="Pukall R."/>
            <person name="Lapidus A."/>
            <person name="Glavina Del Rio T."/>
            <person name="Copeland A."/>
            <person name="Tice H."/>
            <person name="Cheng J.-F."/>
            <person name="Lucas S."/>
            <person name="Chen F."/>
            <person name="Nolan M."/>
            <person name="Bruce D."/>
            <person name="Goodwin L."/>
            <person name="Pitluck S."/>
            <person name="Mavromatis K."/>
            <person name="Ivanova N."/>
            <person name="Ovchinnikova G."/>
            <person name="Pati A."/>
            <person name="Chen A."/>
            <person name="Palaniappan K."/>
            <person name="Land M."/>
            <person name="Hauser L."/>
            <person name="Chang Y.-J."/>
            <person name="Jeffries C.D."/>
            <person name="Chain P."/>
            <person name="Meincke L."/>
            <person name="Sims D."/>
            <person name="Brettin T."/>
            <person name="Detter J.C."/>
            <person name="Rohde M."/>
            <person name="Goeker M."/>
            <person name="Bristow J."/>
            <person name="Eisen J.A."/>
            <person name="Markowitz V."/>
            <person name="Kyrpides N.C."/>
            <person name="Klenk H.-P."/>
            <person name="Hugenholtz P."/>
        </authorList>
    </citation>
    <scope>NUCLEOTIDE SEQUENCE [LARGE SCALE GENOMIC DNA]</scope>
    <source>
        <strain evidence="5">DSM 14684 / CIP 108061 / JCM 11494 / NBRC 100937 / ID131577</strain>
    </source>
</reference>
<keyword evidence="3" id="KW-0732">Signal</keyword>
<comment type="similarity">
    <text evidence="1">Belongs to the TolB family.</text>
</comment>
<dbReference type="PANTHER" id="PTHR36842">
    <property type="entry name" value="PROTEIN TOLB HOMOLOG"/>
    <property type="match status" value="1"/>
</dbReference>
<evidence type="ECO:0000256" key="1">
    <source>
        <dbReference type="ARBA" id="ARBA00009820"/>
    </source>
</evidence>
<dbReference type="KEGG" id="cwo:Cwoe_1878"/>
<feature type="compositionally biased region" description="Gly residues" evidence="2">
    <location>
        <begin position="468"/>
        <end position="491"/>
    </location>
</feature>
<keyword evidence="5" id="KW-1185">Reference proteome</keyword>
<gene>
    <name evidence="4" type="ordered locus">Cwoe_1878</name>
</gene>
<reference evidence="5" key="2">
    <citation type="submission" date="2010-01" db="EMBL/GenBank/DDBJ databases">
        <title>The complete genome of Conexibacter woesei DSM 14684.</title>
        <authorList>
            <consortium name="US DOE Joint Genome Institute (JGI-PGF)"/>
            <person name="Lucas S."/>
            <person name="Copeland A."/>
            <person name="Lapidus A."/>
            <person name="Glavina del Rio T."/>
            <person name="Dalin E."/>
            <person name="Tice H."/>
            <person name="Bruce D."/>
            <person name="Goodwin L."/>
            <person name="Pitluck S."/>
            <person name="Kyrpides N."/>
            <person name="Mavromatis K."/>
            <person name="Ivanova N."/>
            <person name="Mikhailova N."/>
            <person name="Chertkov O."/>
            <person name="Brettin T."/>
            <person name="Detter J.C."/>
            <person name="Han C."/>
            <person name="Larimer F."/>
            <person name="Land M."/>
            <person name="Hauser L."/>
            <person name="Markowitz V."/>
            <person name="Cheng J.-F."/>
            <person name="Hugenholtz P."/>
            <person name="Woyke T."/>
            <person name="Wu D."/>
            <person name="Pukall R."/>
            <person name="Steenblock K."/>
            <person name="Schneider S."/>
            <person name="Klenk H.-P."/>
            <person name="Eisen J.A."/>
        </authorList>
    </citation>
    <scope>NUCLEOTIDE SEQUENCE [LARGE SCALE GENOMIC DNA]</scope>
    <source>
        <strain evidence="5">DSM 14684 / CIP 108061 / JCM 11494 / NBRC 100937 / ID131577</strain>
    </source>
</reference>
<evidence type="ECO:0000256" key="2">
    <source>
        <dbReference type="SAM" id="MobiDB-lite"/>
    </source>
</evidence>